<organism evidence="14">
    <name type="scientific">Schistocephalus solidus</name>
    <name type="common">Tapeworm</name>
    <dbReference type="NCBI Taxonomy" id="70667"/>
    <lineage>
        <taxon>Eukaryota</taxon>
        <taxon>Metazoa</taxon>
        <taxon>Spiralia</taxon>
        <taxon>Lophotrochozoa</taxon>
        <taxon>Platyhelminthes</taxon>
        <taxon>Cestoda</taxon>
        <taxon>Eucestoda</taxon>
        <taxon>Diphyllobothriidea</taxon>
        <taxon>Diphyllobothriidae</taxon>
        <taxon>Schistocephalus</taxon>
    </lineage>
</organism>
<dbReference type="InterPro" id="IPR023267">
    <property type="entry name" value="RCMT"/>
</dbReference>
<protein>
    <recommendedName>
        <fullName evidence="3">tRNA (cytosine(34)-C(5))-methyltransferase</fullName>
        <ecNumber evidence="3">2.1.1.203</ecNumber>
    </recommendedName>
</protein>
<evidence type="ECO:0000256" key="12">
    <source>
        <dbReference type="SAM" id="MobiDB-lite"/>
    </source>
</evidence>
<feature type="active site" description="Nucleophile" evidence="11">
    <location>
        <position position="351"/>
    </location>
</feature>
<feature type="domain" description="SAM-dependent MTase RsmB/NOP-type" evidence="13">
    <location>
        <begin position="77"/>
        <end position="464"/>
    </location>
</feature>
<evidence type="ECO:0000256" key="5">
    <source>
        <dbReference type="ARBA" id="ARBA00022603"/>
    </source>
</evidence>
<proteinExistence type="inferred from homology"/>
<reference evidence="14" key="1">
    <citation type="submission" date="2016-01" db="EMBL/GenBank/DDBJ databases">
        <title>Reference transcriptome for the parasite Schistocephalus solidus: insights into the molecular evolution of parasitism.</title>
        <authorList>
            <person name="Hebert F.O."/>
            <person name="Grambauer S."/>
            <person name="Barber I."/>
            <person name="Landry C.R."/>
            <person name="Aubin-Horth N."/>
        </authorList>
    </citation>
    <scope>NUCLEOTIDE SEQUENCE</scope>
</reference>
<comment type="subcellular location">
    <subcellularLocation>
        <location evidence="1">Nucleus</location>
    </subcellularLocation>
</comment>
<keyword evidence="10" id="KW-0539">Nucleus</keyword>
<evidence type="ECO:0000256" key="9">
    <source>
        <dbReference type="ARBA" id="ARBA00022884"/>
    </source>
</evidence>
<dbReference type="EMBL" id="GEEE01017280">
    <property type="protein sequence ID" value="JAP45945.1"/>
    <property type="molecule type" value="Transcribed_RNA"/>
</dbReference>
<feature type="binding site" evidence="11">
    <location>
        <position position="290"/>
    </location>
    <ligand>
        <name>S-adenosyl-L-methionine</name>
        <dbReference type="ChEBI" id="CHEBI:59789"/>
    </ligand>
</feature>
<feature type="non-terminal residue" evidence="14">
    <location>
        <position position="1"/>
    </location>
</feature>
<evidence type="ECO:0000256" key="3">
    <source>
        <dbReference type="ARBA" id="ARBA00012629"/>
    </source>
</evidence>
<dbReference type="PRINTS" id="PR02011">
    <property type="entry name" value="RCMTNCL1"/>
</dbReference>
<evidence type="ECO:0000256" key="6">
    <source>
        <dbReference type="ARBA" id="ARBA00022679"/>
    </source>
</evidence>
<keyword evidence="8" id="KW-0819">tRNA processing</keyword>
<dbReference type="PANTHER" id="PTHR22808:SF1">
    <property type="entry name" value="RNA CYTOSINE-C(5)-METHYLTRANSFERASE NSUN2-RELATED"/>
    <property type="match status" value="1"/>
</dbReference>
<feature type="binding site" evidence="11">
    <location>
        <position position="261"/>
    </location>
    <ligand>
        <name>S-adenosyl-L-methionine</name>
        <dbReference type="ChEBI" id="CHEBI:59789"/>
    </ligand>
</feature>
<dbReference type="GO" id="GO:0030488">
    <property type="term" value="P:tRNA methylation"/>
    <property type="evidence" value="ECO:0007669"/>
    <property type="project" value="TreeGrafter"/>
</dbReference>
<dbReference type="AlphaFoldDB" id="A0A0X3P246"/>
<keyword evidence="4" id="KW-0820">tRNA-binding</keyword>
<evidence type="ECO:0000256" key="7">
    <source>
        <dbReference type="ARBA" id="ARBA00022691"/>
    </source>
</evidence>
<dbReference type="InterPro" id="IPR057285">
    <property type="entry name" value="Pre-PUA_NSUN2"/>
</dbReference>
<dbReference type="InterPro" id="IPR029063">
    <property type="entry name" value="SAM-dependent_MTases_sf"/>
</dbReference>
<keyword evidence="9 11" id="KW-0694">RNA-binding</keyword>
<name>A0A0X3P246_SCHSO</name>
<dbReference type="PROSITE" id="PS01153">
    <property type="entry name" value="NOL1_NOP2_SUN"/>
    <property type="match status" value="1"/>
</dbReference>
<keyword evidence="7 11" id="KW-0949">S-adenosyl-L-methionine</keyword>
<dbReference type="PRINTS" id="PR02008">
    <property type="entry name" value="RCMTFAMILY"/>
</dbReference>
<dbReference type="PROSITE" id="PS51686">
    <property type="entry name" value="SAM_MT_RSMB_NOP"/>
    <property type="match status" value="1"/>
</dbReference>
<dbReference type="PANTHER" id="PTHR22808">
    <property type="entry name" value="NCL1 YEAST -RELATED NOL1/NOP2/FMU SUN DOMAIN-CONTAINING"/>
    <property type="match status" value="1"/>
</dbReference>
<keyword evidence="5 11" id="KW-0489">Methyltransferase</keyword>
<dbReference type="Pfam" id="PF01189">
    <property type="entry name" value="Methyltr_RsmB-F"/>
    <property type="match status" value="1"/>
</dbReference>
<dbReference type="GO" id="GO:0016428">
    <property type="term" value="F:tRNA (cytidine-5-)-methyltransferase activity"/>
    <property type="evidence" value="ECO:0007669"/>
    <property type="project" value="InterPro"/>
</dbReference>
<evidence type="ECO:0000256" key="2">
    <source>
        <dbReference type="ARBA" id="ARBA00007494"/>
    </source>
</evidence>
<accession>A0A0X3P246</accession>
<dbReference type="Pfam" id="PF25378">
    <property type="entry name" value="PUA_NSUN2"/>
    <property type="match status" value="1"/>
</dbReference>
<dbReference type="Gene3D" id="3.40.50.150">
    <property type="entry name" value="Vaccinia Virus protein VP39"/>
    <property type="match status" value="1"/>
</dbReference>
<dbReference type="InterPro" id="IPR049560">
    <property type="entry name" value="MeTrfase_RsmB-F_NOP2_cat"/>
</dbReference>
<dbReference type="GO" id="GO:0005737">
    <property type="term" value="C:cytoplasm"/>
    <property type="evidence" value="ECO:0007669"/>
    <property type="project" value="TreeGrafter"/>
</dbReference>
<gene>
    <name evidence="14" type="ORF">TR101402</name>
</gene>
<dbReference type="GO" id="GO:0000049">
    <property type="term" value="F:tRNA binding"/>
    <property type="evidence" value="ECO:0007669"/>
    <property type="project" value="UniProtKB-KW"/>
</dbReference>
<dbReference type="SUPFAM" id="SSF53335">
    <property type="entry name" value="S-adenosyl-L-methionine-dependent methyltransferases"/>
    <property type="match status" value="1"/>
</dbReference>
<dbReference type="Pfam" id="PF25376">
    <property type="entry name" value="Pre-PUA_NSUN2"/>
    <property type="match status" value="1"/>
</dbReference>
<dbReference type="InterPro" id="IPR018314">
    <property type="entry name" value="RsmB/NOL1/NOP2-like_CS"/>
</dbReference>
<evidence type="ECO:0000256" key="4">
    <source>
        <dbReference type="ARBA" id="ARBA00022555"/>
    </source>
</evidence>
<evidence type="ECO:0000256" key="10">
    <source>
        <dbReference type="ARBA" id="ARBA00023242"/>
    </source>
</evidence>
<evidence type="ECO:0000313" key="14">
    <source>
        <dbReference type="EMBL" id="JAP45945.1"/>
    </source>
</evidence>
<feature type="binding site" evidence="11">
    <location>
        <position position="234"/>
    </location>
    <ligand>
        <name>S-adenosyl-L-methionine</name>
        <dbReference type="ChEBI" id="CHEBI:59789"/>
    </ligand>
</feature>
<sequence>HSLSELNLPLPPIAFGVPLVAHITSYKGCHYFLFSMGKRRVPRFGLNTLRTIDRSNELFEEYYRNQLGLDEADFQAFISSLRQDLPVTFRITGFRQQSMELLSLLQENYLHTLIDKTDSTNANFSIKSLAWYPDEMAWQIDASRATIRKLDELKSLQNFLVSESESGNISRQEAVSMLPPLVLDVKEHHAVLDLCAAPGSKSAQLVELLHADAEKRNSDGTGYAEPSGFVIANDLDRKRCYMMIHQVKRLQSPCVLLTEEDAAIYPRIFVDSPSNPNERTQLLFDRILADVPCSGDGTLRKSPDIWRRWTPKMGRGQHDLQKRILRRGLELLRVPSPDETTDLPRLVYSTCSLNPVEDEAVIASILNATGGAVRLVEPELICLKGQVGRSGFEARPGLRSWRVLLGSNKWISSHDEVPVNDKGTMQPSLFAPPNADKLHLEYCRRVLPHDQNTGGFFIAVLEKIAELPWMRSKTRTLKKETVSAPLEEDQKLTSTEVTVSAAVGEEEVKETKAEEPKQKRARIVREESGFVYFDPTTDKDWPQIRDYYGIRDETVQQEESVTSRLLHADQLLYRPCGEILRRRNIYYTNRMVKRIIEANVNKGLHIVSGGVKLFAVCEDKQFNGYRLLHDGAHLADAFLPRFTNPPVAYPPQACFRRIILTQLEHGDLLTLLREEMPLVEKMTSTTRSQWAQLSVGPVLIEYDPEAAFVADPDKAIEPYDTAATLLPRCKLAFAGWRGIKSLRHYIDRHERLHLLRLCGLDSSIPMLMGKQQQQPPSETEPAADVTEDSPSLLAPAGDTSDKESSNCEPCLSNASS</sequence>
<dbReference type="EC" id="2.1.1.203" evidence="3"/>
<feature type="region of interest" description="Disordered" evidence="12">
    <location>
        <begin position="769"/>
        <end position="816"/>
    </location>
</feature>
<evidence type="ECO:0000256" key="8">
    <source>
        <dbReference type="ARBA" id="ARBA00022694"/>
    </source>
</evidence>
<evidence type="ECO:0000259" key="13">
    <source>
        <dbReference type="PROSITE" id="PS51686"/>
    </source>
</evidence>
<dbReference type="InterPro" id="IPR023270">
    <property type="entry name" value="RCMT_NCL1"/>
</dbReference>
<evidence type="ECO:0000256" key="1">
    <source>
        <dbReference type="ARBA" id="ARBA00004123"/>
    </source>
</evidence>
<evidence type="ECO:0000256" key="11">
    <source>
        <dbReference type="PROSITE-ProRule" id="PRU01023"/>
    </source>
</evidence>
<dbReference type="GO" id="GO:0005634">
    <property type="term" value="C:nucleus"/>
    <property type="evidence" value="ECO:0007669"/>
    <property type="project" value="UniProtKB-SubCell"/>
</dbReference>
<dbReference type="InterPro" id="IPR001678">
    <property type="entry name" value="MeTrfase_RsmB-F_NOP2_dom"/>
</dbReference>
<keyword evidence="6 11" id="KW-0808">Transferase</keyword>
<feature type="binding site" evidence="11">
    <location>
        <begin position="195"/>
        <end position="201"/>
    </location>
    <ligand>
        <name>S-adenosyl-L-methionine</name>
        <dbReference type="ChEBI" id="CHEBI:59789"/>
    </ligand>
</feature>
<comment type="similarity">
    <text evidence="2 11">Belongs to the class I-like SAM-binding methyltransferase superfamily. RsmB/NOP family.</text>
</comment>
<dbReference type="InterPro" id="IPR057286">
    <property type="entry name" value="PUA_NSUN2"/>
</dbReference>